<keyword evidence="6" id="KW-1185">Reference proteome</keyword>
<evidence type="ECO:0000256" key="3">
    <source>
        <dbReference type="SAM" id="SignalP"/>
    </source>
</evidence>
<dbReference type="Proteomes" id="UP000319257">
    <property type="component" value="Unassembled WGS sequence"/>
</dbReference>
<dbReference type="STRING" id="1093900.A0A507BGM5"/>
<dbReference type="InParanoid" id="A0A507BGM5"/>
<dbReference type="Gene3D" id="2.60.120.1620">
    <property type="match status" value="1"/>
</dbReference>
<protein>
    <recommendedName>
        <fullName evidence="4">Gylcosyl hydrolase 115 C-terminal domain-containing protein</fullName>
    </recommendedName>
</protein>
<dbReference type="PANTHER" id="PTHR37842">
    <property type="match status" value="1"/>
</dbReference>
<dbReference type="Gene3D" id="1.20.58.2150">
    <property type="match status" value="1"/>
</dbReference>
<keyword evidence="2" id="KW-0472">Membrane</keyword>
<dbReference type="Pfam" id="PF17829">
    <property type="entry name" value="GH115_C"/>
    <property type="match status" value="1"/>
</dbReference>
<feature type="transmembrane region" description="Helical" evidence="2">
    <location>
        <begin position="1093"/>
        <end position="1113"/>
    </location>
</feature>
<name>A0A507BGM5_9PEZI</name>
<sequence>MQLKSRLLAALASGAGLVAALGQKPIVAFESSAGSLQIAGGSVSAGQIRVSSNEYWGVIRAAGDLALDFGRVTGTNYSLSNGEKGSTPASYEYDPVNNMNNTVYSTTAKQSFPGPKYADPAPDKTVIIAGTIGHSSLIDKLVDAKALDVSEVKGKWESFVSQLVKDPIPGCAQALVIAGSDPRGTIFGIYDVSEQIGVSPWYFWADVPVKKHKDIHALAERKVQGSPSVKYRGFFLNDEQPDLTNWVASRWPDTPYGAGYGPQFYALVFEVLLRLRANYLWPALWGTMFEVDDPGNQPLADAFEIVLGSSHTEPLMRAQNEFGHFYKGPWAYNLNNETIDGYFRYGVRRAKPYARNSLWTMGMRGTGDTAIEGLGVDKIVTMLETLVGKQQKIISEGLDGVNISDVPQMWCLYKEVQSYTFEGLTVPEDITLLWADDNWGNVRRLPLANETGRAGGAGVYYHFDYVGDPRDYKWVNTVQLSHTAEQMHLAYSRGVDRIWIVNVGDLKPLEIPISHFFDMAYDAARWDVDSTDAWTRAWAAREFGPELAADIAEVVNRFGMCAARRKFELVEPQTYSVINYNEADAVLEQWAVLREDAQALHDRLPKEARDAFFQLVLHPILGGEIVHKIYVGAAKNALYAGQKRNAANEVIKAVLRSSDDDANLTVRWDKMLDGKWAHMMDQTHLGYDGYWQQPMRNSLPAMTYVQTAFASLAGHVGVGVEGRNATIQGDDKWHTNSGNTLVVPPMDRYGPVTRYFDVFSRGTNSCVWNAAPWQPWVKLSQYNGTVGGDNGTDTRVYISVDWARAQNATVSINVTTPCRGFDKYGYSEPTIQVPIVTRSVPEGFKAGFVESDGHVSIEGPHYQSIIAPSKSANSSISSRNVTYHTFKNYGRTLGGVGLWPLDTDKLSVEEAPALEYDMYLFTNSSGPQGVANVTVFISPSHNYLGDSTPLEYGVALYPAGGAAEPPKPTMVRPVGRTVGGNLPDGWGLAVGDGVWGRYGNYSTRGFNVTKEGAYKLRIWCLLPSVLVQKVVVDTGGVRPSYLGPPESFLVGRDEVGKQNQTAFTNGYGVVGGVGSGNVTRGAATGEKKNAGEALRAGGLATAVMGFVLVVVWLV</sequence>
<dbReference type="Gene3D" id="3.30.379.10">
    <property type="entry name" value="Chitobiase/beta-hexosaminidase domain 2-like"/>
    <property type="match status" value="1"/>
</dbReference>
<dbReference type="AlphaFoldDB" id="A0A507BGM5"/>
<keyword evidence="2" id="KW-0812">Transmembrane</keyword>
<dbReference type="InterPro" id="IPR041437">
    <property type="entry name" value="GH115_C"/>
</dbReference>
<dbReference type="PANTHER" id="PTHR37842:SF2">
    <property type="entry name" value="GYLCOSYL HYDROLASE 115 C-TERMINAL DOMAIN-CONTAINING PROTEIN"/>
    <property type="match status" value="1"/>
</dbReference>
<accession>A0A507BGM5</accession>
<evidence type="ECO:0000256" key="1">
    <source>
        <dbReference type="ARBA" id="ARBA00022801"/>
    </source>
</evidence>
<evidence type="ECO:0000313" key="5">
    <source>
        <dbReference type="EMBL" id="TPX18506.1"/>
    </source>
</evidence>
<keyword evidence="3" id="KW-0732">Signal</keyword>
<reference evidence="5 6" key="1">
    <citation type="submission" date="2019-06" db="EMBL/GenBank/DDBJ databases">
        <title>Draft genome sequence of the filamentous fungus Phialemoniopsis curvata isolated from diesel fuel.</title>
        <authorList>
            <person name="Varaljay V.A."/>
            <person name="Lyon W.J."/>
            <person name="Crouch A.L."/>
            <person name="Drake C.E."/>
            <person name="Hollomon J.M."/>
            <person name="Nadeau L.J."/>
            <person name="Nunn H.S."/>
            <person name="Stevenson B.S."/>
            <person name="Bojanowski C.L."/>
            <person name="Crookes-Goodson W.J."/>
        </authorList>
    </citation>
    <scope>NUCLEOTIDE SEQUENCE [LARGE SCALE GENOMIC DNA]</scope>
    <source>
        <strain evidence="5 6">D216</strain>
    </source>
</reference>
<keyword evidence="1" id="KW-0378">Hydrolase</keyword>
<organism evidence="5 6">
    <name type="scientific">Thyridium curvatum</name>
    <dbReference type="NCBI Taxonomy" id="1093900"/>
    <lineage>
        <taxon>Eukaryota</taxon>
        <taxon>Fungi</taxon>
        <taxon>Dikarya</taxon>
        <taxon>Ascomycota</taxon>
        <taxon>Pezizomycotina</taxon>
        <taxon>Sordariomycetes</taxon>
        <taxon>Sordariomycetidae</taxon>
        <taxon>Thyridiales</taxon>
        <taxon>Thyridiaceae</taxon>
        <taxon>Thyridium</taxon>
    </lineage>
</organism>
<evidence type="ECO:0000256" key="2">
    <source>
        <dbReference type="SAM" id="Phobius"/>
    </source>
</evidence>
<dbReference type="RefSeq" id="XP_031000217.1">
    <property type="nucleotide sequence ID" value="XM_031134368.1"/>
</dbReference>
<dbReference type="InterPro" id="IPR042301">
    <property type="entry name" value="GH115_sf"/>
</dbReference>
<dbReference type="EMBL" id="SKBQ01000111">
    <property type="protein sequence ID" value="TPX18506.1"/>
    <property type="molecule type" value="Genomic_DNA"/>
</dbReference>
<feature type="domain" description="Gylcosyl hydrolase 115 C-terminal" evidence="4">
    <location>
        <begin position="847"/>
        <end position="1046"/>
    </location>
</feature>
<keyword evidence="2" id="KW-1133">Transmembrane helix</keyword>
<dbReference type="GeneID" id="41979066"/>
<dbReference type="OrthoDB" id="4849794at2759"/>
<dbReference type="Gene3D" id="3.20.20.520">
    <property type="entry name" value="Glycosyl hydrolase family 115"/>
    <property type="match status" value="1"/>
</dbReference>
<dbReference type="InterPro" id="IPR031924">
    <property type="entry name" value="GH115"/>
</dbReference>
<evidence type="ECO:0000259" key="4">
    <source>
        <dbReference type="Pfam" id="PF17829"/>
    </source>
</evidence>
<dbReference type="InterPro" id="IPR029018">
    <property type="entry name" value="Hex-like_dom2"/>
</dbReference>
<feature type="signal peptide" evidence="3">
    <location>
        <begin position="1"/>
        <end position="22"/>
    </location>
</feature>
<dbReference type="GO" id="GO:0016787">
    <property type="term" value="F:hydrolase activity"/>
    <property type="evidence" value="ECO:0007669"/>
    <property type="project" value="UniProtKB-KW"/>
</dbReference>
<comment type="caution">
    <text evidence="5">The sequence shown here is derived from an EMBL/GenBank/DDBJ whole genome shotgun (WGS) entry which is preliminary data.</text>
</comment>
<gene>
    <name evidence="5" type="ORF">E0L32_011619</name>
</gene>
<feature type="chain" id="PRO_5021237075" description="Gylcosyl hydrolase 115 C-terminal domain-containing protein" evidence="3">
    <location>
        <begin position="23"/>
        <end position="1114"/>
    </location>
</feature>
<dbReference type="Pfam" id="PF15979">
    <property type="entry name" value="Glyco_hydro_115"/>
    <property type="match status" value="1"/>
</dbReference>
<evidence type="ECO:0000313" key="6">
    <source>
        <dbReference type="Proteomes" id="UP000319257"/>
    </source>
</evidence>
<proteinExistence type="predicted"/>